<dbReference type="GO" id="GO:0004523">
    <property type="term" value="F:RNA-DNA hybrid ribonuclease activity"/>
    <property type="evidence" value="ECO:0007669"/>
    <property type="project" value="InterPro"/>
</dbReference>
<dbReference type="InterPro" id="IPR012337">
    <property type="entry name" value="RNaseH-like_sf"/>
</dbReference>
<reference evidence="2" key="1">
    <citation type="journal article" date="2015" name="Nature">
        <title>Complex archaea that bridge the gap between prokaryotes and eukaryotes.</title>
        <authorList>
            <person name="Spang A."/>
            <person name="Saw J.H."/>
            <person name="Jorgensen S.L."/>
            <person name="Zaremba-Niedzwiedzka K."/>
            <person name="Martijn J."/>
            <person name="Lind A.E."/>
            <person name="van Eijk R."/>
            <person name="Schleper C."/>
            <person name="Guy L."/>
            <person name="Ettema T.J."/>
        </authorList>
    </citation>
    <scope>NUCLEOTIDE SEQUENCE</scope>
</reference>
<dbReference type="AlphaFoldDB" id="A0A0F9WXZ0"/>
<proteinExistence type="predicted"/>
<protein>
    <recommendedName>
        <fullName evidence="1">RNase H type-1 domain-containing protein</fullName>
    </recommendedName>
</protein>
<dbReference type="PROSITE" id="PS50879">
    <property type="entry name" value="RNASE_H_1"/>
    <property type="match status" value="1"/>
</dbReference>
<comment type="caution">
    <text evidence="2">The sequence shown here is derived from an EMBL/GenBank/DDBJ whole genome shotgun (WGS) entry which is preliminary data.</text>
</comment>
<dbReference type="SUPFAM" id="SSF53098">
    <property type="entry name" value="Ribonuclease H-like"/>
    <property type="match status" value="1"/>
</dbReference>
<dbReference type="CDD" id="cd09279">
    <property type="entry name" value="RNase_HI_like"/>
    <property type="match status" value="1"/>
</dbReference>
<dbReference type="GO" id="GO:0003676">
    <property type="term" value="F:nucleic acid binding"/>
    <property type="evidence" value="ECO:0007669"/>
    <property type="project" value="InterPro"/>
</dbReference>
<dbReference type="Pfam" id="PF13456">
    <property type="entry name" value="RVT_3"/>
    <property type="match status" value="1"/>
</dbReference>
<dbReference type="PANTHER" id="PTHR48475:SF1">
    <property type="entry name" value="RNASE H TYPE-1 DOMAIN-CONTAINING PROTEIN"/>
    <property type="match status" value="1"/>
</dbReference>
<dbReference type="InterPro" id="IPR036397">
    <property type="entry name" value="RNaseH_sf"/>
</dbReference>
<sequence>MLEATLYFDGGIRQDIMAYGWLLVDKTIVDLRNCLSNDNKDVIASGNKTCGEGTSNIAEYRALIAGLRGSLKCGVDVIHIIGDSQLIIKQVTGVFKVKKPELKTHRDYVLELLNHFEDFTIKWVPRVENKRADALVNAVFERKNEKCSPKKKNQGRKDLRKRS</sequence>
<dbReference type="InterPro" id="IPR002156">
    <property type="entry name" value="RNaseH_domain"/>
</dbReference>
<feature type="domain" description="RNase H type-1" evidence="1">
    <location>
        <begin position="1"/>
        <end position="141"/>
    </location>
</feature>
<evidence type="ECO:0000313" key="2">
    <source>
        <dbReference type="EMBL" id="KKN91276.1"/>
    </source>
</evidence>
<gene>
    <name evidence="2" type="ORF">LCGC14_0221440</name>
</gene>
<evidence type="ECO:0000259" key="1">
    <source>
        <dbReference type="PROSITE" id="PS50879"/>
    </source>
</evidence>
<dbReference type="PANTHER" id="PTHR48475">
    <property type="entry name" value="RIBONUCLEASE H"/>
    <property type="match status" value="1"/>
</dbReference>
<dbReference type="EMBL" id="LAZR01000105">
    <property type="protein sequence ID" value="KKN91276.1"/>
    <property type="molecule type" value="Genomic_DNA"/>
</dbReference>
<name>A0A0F9WXZ0_9ZZZZ</name>
<accession>A0A0F9WXZ0</accession>
<organism evidence="2">
    <name type="scientific">marine sediment metagenome</name>
    <dbReference type="NCBI Taxonomy" id="412755"/>
    <lineage>
        <taxon>unclassified sequences</taxon>
        <taxon>metagenomes</taxon>
        <taxon>ecological metagenomes</taxon>
    </lineage>
</organism>
<dbReference type="Gene3D" id="3.30.420.10">
    <property type="entry name" value="Ribonuclease H-like superfamily/Ribonuclease H"/>
    <property type="match status" value="1"/>
</dbReference>